<accession>A0A087T3M5</accession>
<gene>
    <name evidence="1" type="ORF">X975_05891</name>
</gene>
<organism evidence="1 2">
    <name type="scientific">Stegodyphus mimosarum</name>
    <name type="common">African social velvet spider</name>
    <dbReference type="NCBI Taxonomy" id="407821"/>
    <lineage>
        <taxon>Eukaryota</taxon>
        <taxon>Metazoa</taxon>
        <taxon>Ecdysozoa</taxon>
        <taxon>Arthropoda</taxon>
        <taxon>Chelicerata</taxon>
        <taxon>Arachnida</taxon>
        <taxon>Araneae</taxon>
        <taxon>Araneomorphae</taxon>
        <taxon>Entelegynae</taxon>
        <taxon>Eresoidea</taxon>
        <taxon>Eresidae</taxon>
        <taxon>Stegodyphus</taxon>
    </lineage>
</organism>
<dbReference type="Proteomes" id="UP000054359">
    <property type="component" value="Unassembled WGS sequence"/>
</dbReference>
<feature type="non-terminal residue" evidence="1">
    <location>
        <position position="114"/>
    </location>
</feature>
<proteinExistence type="predicted"/>
<evidence type="ECO:0000313" key="2">
    <source>
        <dbReference type="Proteomes" id="UP000054359"/>
    </source>
</evidence>
<keyword evidence="2" id="KW-1185">Reference proteome</keyword>
<dbReference type="OrthoDB" id="8060176at2759"/>
<protein>
    <submittedName>
        <fullName evidence="1">Uncharacterized protein</fullName>
    </submittedName>
</protein>
<name>A0A087T3M5_STEMI</name>
<dbReference type="OMA" id="SKTHSCA"/>
<reference evidence="1 2" key="1">
    <citation type="submission" date="2013-11" db="EMBL/GenBank/DDBJ databases">
        <title>Genome sequencing of Stegodyphus mimosarum.</title>
        <authorList>
            <person name="Bechsgaard J."/>
        </authorList>
    </citation>
    <scope>NUCLEOTIDE SEQUENCE [LARGE SCALE GENOMIC DNA]</scope>
</reference>
<dbReference type="EMBL" id="KK113255">
    <property type="protein sequence ID" value="KFM59714.1"/>
    <property type="molecule type" value="Genomic_DNA"/>
</dbReference>
<sequence>MARRLRMNISETACLVGCSRSAAVSIYAKWISDSETGSRHQSIGCQCVIKEKGQWRLSCLVQQNQHQRVAQLTAKYNAGPSCKCSKTHSCASVDQTSLLTMPTASQGTLRLDYR</sequence>
<dbReference type="STRING" id="407821.A0A087T3M5"/>
<dbReference type="AlphaFoldDB" id="A0A087T3M5"/>
<evidence type="ECO:0000313" key="1">
    <source>
        <dbReference type="EMBL" id="KFM59714.1"/>
    </source>
</evidence>